<organism evidence="2 3">
    <name type="scientific">Secundilactobacillus collinoides DSM 20515 = JCM 1123</name>
    <dbReference type="NCBI Taxonomy" id="1423733"/>
    <lineage>
        <taxon>Bacteria</taxon>
        <taxon>Bacillati</taxon>
        <taxon>Bacillota</taxon>
        <taxon>Bacilli</taxon>
        <taxon>Lactobacillales</taxon>
        <taxon>Lactobacillaceae</taxon>
        <taxon>Secundilactobacillus</taxon>
    </lineage>
</organism>
<evidence type="ECO:0000313" key="2">
    <source>
        <dbReference type="EMBL" id="KRM75199.1"/>
    </source>
</evidence>
<accession>A0A0R2B720</accession>
<gene>
    <name evidence="2" type="ORF">FC82_GL002382</name>
</gene>
<dbReference type="Proteomes" id="UP000051845">
    <property type="component" value="Unassembled WGS sequence"/>
</dbReference>
<comment type="caution">
    <text evidence="2">The sequence shown here is derived from an EMBL/GenBank/DDBJ whole genome shotgun (WGS) entry which is preliminary data.</text>
</comment>
<dbReference type="InterPro" id="IPR016181">
    <property type="entry name" value="Acyl_CoA_acyltransferase"/>
</dbReference>
<reference evidence="2 3" key="1">
    <citation type="journal article" date="2015" name="Genome Announc.">
        <title>Expanding the biotechnology potential of lactobacilli through comparative genomics of 213 strains and associated genera.</title>
        <authorList>
            <person name="Sun Z."/>
            <person name="Harris H.M."/>
            <person name="McCann A."/>
            <person name="Guo C."/>
            <person name="Argimon S."/>
            <person name="Zhang W."/>
            <person name="Yang X."/>
            <person name="Jeffery I.B."/>
            <person name="Cooney J.C."/>
            <person name="Kagawa T.F."/>
            <person name="Liu W."/>
            <person name="Song Y."/>
            <person name="Salvetti E."/>
            <person name="Wrobel A."/>
            <person name="Rasinkangas P."/>
            <person name="Parkhill J."/>
            <person name="Rea M.C."/>
            <person name="O'Sullivan O."/>
            <person name="Ritari J."/>
            <person name="Douillard F.P."/>
            <person name="Paul Ross R."/>
            <person name="Yang R."/>
            <person name="Briner A.E."/>
            <person name="Felis G.E."/>
            <person name="de Vos W.M."/>
            <person name="Barrangou R."/>
            <person name="Klaenhammer T.R."/>
            <person name="Caufield P.W."/>
            <person name="Cui Y."/>
            <person name="Zhang H."/>
            <person name="O'Toole P.W."/>
        </authorList>
    </citation>
    <scope>NUCLEOTIDE SEQUENCE [LARGE SCALE GENOMIC DNA]</scope>
    <source>
        <strain evidence="2 3">DSM 20515</strain>
    </source>
</reference>
<dbReference type="InterPro" id="IPR000182">
    <property type="entry name" value="GNAT_dom"/>
</dbReference>
<sequence>MLTTELITRDSQLLPEIKQLFKTAFPFYEQIPMPFLMWRLRRPNVELLGFTDDGQLVGASYTISRRQQTYVLYLAVTEKVRSRGYGSQILAAIKDRYVNQQIMLNIEPVTPDAPNLEQRQKRRQFYYKNGFRSTHLMLTEMGDDYELLTNSGSVAEKDYIALMEQFSGLIISGLFRTKIRSI</sequence>
<proteinExistence type="predicted"/>
<dbReference type="Gene3D" id="3.40.630.30">
    <property type="match status" value="1"/>
</dbReference>
<dbReference type="PROSITE" id="PS51186">
    <property type="entry name" value="GNAT"/>
    <property type="match status" value="1"/>
</dbReference>
<feature type="domain" description="N-acetyltransferase" evidence="1">
    <location>
        <begin position="2"/>
        <end position="151"/>
    </location>
</feature>
<dbReference type="PATRIC" id="fig|1423733.4.peg.2497"/>
<dbReference type="EMBL" id="AYYR01000054">
    <property type="protein sequence ID" value="KRM75199.1"/>
    <property type="molecule type" value="Genomic_DNA"/>
</dbReference>
<dbReference type="RefSeq" id="WP_054759660.1">
    <property type="nucleotide sequence ID" value="NZ_AYYR01000054.1"/>
</dbReference>
<evidence type="ECO:0000313" key="3">
    <source>
        <dbReference type="Proteomes" id="UP000051845"/>
    </source>
</evidence>
<dbReference type="SUPFAM" id="SSF55729">
    <property type="entry name" value="Acyl-CoA N-acyltransferases (Nat)"/>
    <property type="match status" value="1"/>
</dbReference>
<evidence type="ECO:0000259" key="1">
    <source>
        <dbReference type="PROSITE" id="PS51186"/>
    </source>
</evidence>
<protein>
    <recommendedName>
        <fullName evidence="1">N-acetyltransferase domain-containing protein</fullName>
    </recommendedName>
</protein>
<name>A0A0R2B720_SECCO</name>
<dbReference type="AlphaFoldDB" id="A0A0R2B720"/>
<dbReference type="CDD" id="cd04301">
    <property type="entry name" value="NAT_SF"/>
    <property type="match status" value="1"/>
</dbReference>
<dbReference type="GO" id="GO:0016747">
    <property type="term" value="F:acyltransferase activity, transferring groups other than amino-acyl groups"/>
    <property type="evidence" value="ECO:0007669"/>
    <property type="project" value="InterPro"/>
</dbReference>
<dbReference type="Pfam" id="PF13508">
    <property type="entry name" value="Acetyltransf_7"/>
    <property type="match status" value="1"/>
</dbReference>